<keyword evidence="12" id="KW-1185">Reference proteome</keyword>
<evidence type="ECO:0000313" key="11">
    <source>
        <dbReference type="EMBL" id="TQM84489.1"/>
    </source>
</evidence>
<dbReference type="SUPFAM" id="SSF81665">
    <property type="entry name" value="Calcium ATPase, transmembrane domain M"/>
    <property type="match status" value="1"/>
</dbReference>
<dbReference type="SUPFAM" id="SSF56784">
    <property type="entry name" value="HAD-like"/>
    <property type="match status" value="1"/>
</dbReference>
<dbReference type="GO" id="GO:0005886">
    <property type="term" value="C:plasma membrane"/>
    <property type="evidence" value="ECO:0007669"/>
    <property type="project" value="UniProtKB-SubCell"/>
</dbReference>
<evidence type="ECO:0000256" key="5">
    <source>
        <dbReference type="ARBA" id="ARBA00022967"/>
    </source>
</evidence>
<dbReference type="Pfam" id="PF00122">
    <property type="entry name" value="E1-E2_ATPase"/>
    <property type="match status" value="1"/>
</dbReference>
<dbReference type="GO" id="GO:0005524">
    <property type="term" value="F:ATP binding"/>
    <property type="evidence" value="ECO:0007669"/>
    <property type="project" value="UniProtKB-UniRule"/>
</dbReference>
<dbReference type="SFLD" id="SFLDF00027">
    <property type="entry name" value="p-type_atpase"/>
    <property type="match status" value="1"/>
</dbReference>
<dbReference type="InterPro" id="IPR027256">
    <property type="entry name" value="P-typ_ATPase_IB"/>
</dbReference>
<dbReference type="PRINTS" id="PR00119">
    <property type="entry name" value="CATATPASE"/>
</dbReference>
<dbReference type="InterPro" id="IPR023298">
    <property type="entry name" value="ATPase_P-typ_TM_dom_sf"/>
</dbReference>
<feature type="transmembrane region" description="Helical" evidence="8">
    <location>
        <begin position="671"/>
        <end position="690"/>
    </location>
</feature>
<dbReference type="Gene3D" id="2.70.150.10">
    <property type="entry name" value="Calcium-transporting ATPase, cytoplasmic transduction domain A"/>
    <property type="match status" value="1"/>
</dbReference>
<comment type="similarity">
    <text evidence="2 8">Belongs to the cation transport ATPase (P-type) (TC 3.A.3) family. Type IB subfamily.</text>
</comment>
<evidence type="ECO:0000256" key="6">
    <source>
        <dbReference type="ARBA" id="ARBA00022989"/>
    </source>
</evidence>
<evidence type="ECO:0000313" key="12">
    <source>
        <dbReference type="Proteomes" id="UP000316628"/>
    </source>
</evidence>
<dbReference type="NCBIfam" id="TIGR01525">
    <property type="entry name" value="ATPase-IB_hvy"/>
    <property type="match status" value="1"/>
</dbReference>
<dbReference type="Proteomes" id="UP000316628">
    <property type="component" value="Unassembled WGS sequence"/>
</dbReference>
<dbReference type="PANTHER" id="PTHR48085:SF5">
    <property type="entry name" value="CADMIUM_ZINC-TRANSPORTING ATPASE HMA4-RELATED"/>
    <property type="match status" value="1"/>
</dbReference>
<protein>
    <submittedName>
        <fullName evidence="11">Cd2+/Zn2+-exporting ATPase</fullName>
    </submittedName>
</protein>
<feature type="transmembrane region" description="Helical" evidence="8">
    <location>
        <begin position="365"/>
        <end position="389"/>
    </location>
</feature>
<feature type="transmembrane region" description="Helical" evidence="8">
    <location>
        <begin position="182"/>
        <end position="200"/>
    </location>
</feature>
<dbReference type="GO" id="GO:0016887">
    <property type="term" value="F:ATP hydrolysis activity"/>
    <property type="evidence" value="ECO:0007669"/>
    <property type="project" value="InterPro"/>
</dbReference>
<dbReference type="FunFam" id="2.70.150.10:FF:000002">
    <property type="entry name" value="Copper-transporting ATPase 1, putative"/>
    <property type="match status" value="1"/>
</dbReference>
<feature type="transmembrane region" description="Helical" evidence="8">
    <location>
        <begin position="330"/>
        <end position="353"/>
    </location>
</feature>
<name>A0A543JNS1_9PSEU</name>
<comment type="subcellular location">
    <subcellularLocation>
        <location evidence="1">Cell membrane</location>
        <topology evidence="1">Multi-pass membrane protein</topology>
    </subcellularLocation>
</comment>
<accession>A0A543JNS1</accession>
<dbReference type="InterPro" id="IPR036412">
    <property type="entry name" value="HAD-like_sf"/>
</dbReference>
<evidence type="ECO:0000256" key="9">
    <source>
        <dbReference type="SAM" id="MobiDB-lite"/>
    </source>
</evidence>
<keyword evidence="5" id="KW-1278">Translocase</keyword>
<keyword evidence="8" id="KW-0067">ATP-binding</keyword>
<dbReference type="OrthoDB" id="7059309at2"/>
<dbReference type="PANTHER" id="PTHR48085">
    <property type="entry name" value="CADMIUM/ZINC-TRANSPORTING ATPASE HMA2-RELATED"/>
    <property type="match status" value="1"/>
</dbReference>
<dbReference type="AlphaFoldDB" id="A0A543JNS1"/>
<dbReference type="InterPro" id="IPR023299">
    <property type="entry name" value="ATPase_P-typ_cyto_dom_N"/>
</dbReference>
<dbReference type="InterPro" id="IPR008250">
    <property type="entry name" value="ATPase_P-typ_transduc_dom_A_sf"/>
</dbReference>
<evidence type="ECO:0000256" key="7">
    <source>
        <dbReference type="ARBA" id="ARBA00023136"/>
    </source>
</evidence>
<dbReference type="Gene3D" id="3.40.50.1000">
    <property type="entry name" value="HAD superfamily/HAD-like"/>
    <property type="match status" value="1"/>
</dbReference>
<dbReference type="SUPFAM" id="SSF81653">
    <property type="entry name" value="Calcium ATPase, transduction domain A"/>
    <property type="match status" value="1"/>
</dbReference>
<feature type="domain" description="P-type ATPase A" evidence="10">
    <location>
        <begin position="213"/>
        <end position="314"/>
    </location>
</feature>
<gene>
    <name evidence="11" type="ORF">FHX81_6935</name>
</gene>
<dbReference type="NCBIfam" id="TIGR01494">
    <property type="entry name" value="ATPase_P-type"/>
    <property type="match status" value="1"/>
</dbReference>
<dbReference type="PROSITE" id="PS00154">
    <property type="entry name" value="ATPASE_E1_E2"/>
    <property type="match status" value="1"/>
</dbReference>
<dbReference type="EMBL" id="VFPP01000001">
    <property type="protein sequence ID" value="TQM84489.1"/>
    <property type="molecule type" value="Genomic_DNA"/>
</dbReference>
<keyword evidence="3 8" id="KW-0812">Transmembrane</keyword>
<dbReference type="InterPro" id="IPR044492">
    <property type="entry name" value="P_typ_ATPase_HD_dom"/>
</dbReference>
<evidence type="ECO:0000256" key="3">
    <source>
        <dbReference type="ARBA" id="ARBA00022692"/>
    </source>
</evidence>
<keyword evidence="6 8" id="KW-1133">Transmembrane helix</keyword>
<feature type="region of interest" description="Disordered" evidence="9">
    <location>
        <begin position="799"/>
        <end position="819"/>
    </location>
</feature>
<dbReference type="Gene3D" id="3.40.1110.10">
    <property type="entry name" value="Calcium-transporting ATPase, cytoplasmic domain N"/>
    <property type="match status" value="1"/>
</dbReference>
<feature type="transmembrane region" description="Helical" evidence="8">
    <location>
        <begin position="128"/>
        <end position="148"/>
    </location>
</feature>
<organism evidence="11 12">
    <name type="scientific">Saccharothrix saharensis</name>
    <dbReference type="NCBI Taxonomy" id="571190"/>
    <lineage>
        <taxon>Bacteria</taxon>
        <taxon>Bacillati</taxon>
        <taxon>Actinomycetota</taxon>
        <taxon>Actinomycetes</taxon>
        <taxon>Pseudonocardiales</taxon>
        <taxon>Pseudonocardiaceae</taxon>
        <taxon>Saccharothrix</taxon>
    </lineage>
</organism>
<dbReference type="SFLD" id="SFLDS00003">
    <property type="entry name" value="Haloacid_Dehalogenase"/>
    <property type="match status" value="1"/>
</dbReference>
<reference evidence="11 12" key="1">
    <citation type="submission" date="2019-06" db="EMBL/GenBank/DDBJ databases">
        <title>Sequencing the genomes of 1000 actinobacteria strains.</title>
        <authorList>
            <person name="Klenk H.-P."/>
        </authorList>
    </citation>
    <scope>NUCLEOTIDE SEQUENCE [LARGE SCALE GENOMIC DNA]</scope>
    <source>
        <strain evidence="11 12">DSM 45456</strain>
    </source>
</reference>
<dbReference type="RefSeq" id="WP_141982664.1">
    <property type="nucleotide sequence ID" value="NZ_VFPP01000001.1"/>
</dbReference>
<dbReference type="PRINTS" id="PR00941">
    <property type="entry name" value="CDATPASE"/>
</dbReference>
<comment type="caution">
    <text evidence="11">The sequence shown here is derived from an EMBL/GenBank/DDBJ whole genome shotgun (WGS) entry which is preliminary data.</text>
</comment>
<dbReference type="InterPro" id="IPR051014">
    <property type="entry name" value="Cation_Transport_ATPase_IB"/>
</dbReference>
<dbReference type="SFLD" id="SFLDG00002">
    <property type="entry name" value="C1.7:_P-type_atpase_like"/>
    <property type="match status" value="1"/>
</dbReference>
<feature type="transmembrane region" description="Helical" evidence="8">
    <location>
        <begin position="105"/>
        <end position="122"/>
    </location>
</feature>
<feature type="transmembrane region" description="Helical" evidence="8">
    <location>
        <begin position="160"/>
        <end position="176"/>
    </location>
</feature>
<feature type="transmembrane region" description="Helical" evidence="8">
    <location>
        <begin position="696"/>
        <end position="714"/>
    </location>
</feature>
<dbReference type="InterPro" id="IPR001757">
    <property type="entry name" value="P_typ_ATPase"/>
</dbReference>
<keyword evidence="8" id="KW-1003">Cell membrane</keyword>
<keyword evidence="4 8" id="KW-0479">Metal-binding</keyword>
<dbReference type="GO" id="GO:0019829">
    <property type="term" value="F:ATPase-coupled monoatomic cation transmembrane transporter activity"/>
    <property type="evidence" value="ECO:0007669"/>
    <property type="project" value="InterPro"/>
</dbReference>
<dbReference type="Pfam" id="PF00702">
    <property type="entry name" value="Hydrolase"/>
    <property type="match status" value="1"/>
</dbReference>
<dbReference type="NCBIfam" id="TIGR01512">
    <property type="entry name" value="ATPase-IB2_Cd"/>
    <property type="match status" value="1"/>
</dbReference>
<evidence type="ECO:0000256" key="8">
    <source>
        <dbReference type="RuleBase" id="RU362081"/>
    </source>
</evidence>
<keyword evidence="8" id="KW-0547">Nucleotide-binding</keyword>
<keyword evidence="7 8" id="KW-0472">Membrane</keyword>
<dbReference type="InterPro" id="IPR023214">
    <property type="entry name" value="HAD_sf"/>
</dbReference>
<dbReference type="InterPro" id="IPR018303">
    <property type="entry name" value="ATPase_P-typ_P_site"/>
</dbReference>
<evidence type="ECO:0000256" key="1">
    <source>
        <dbReference type="ARBA" id="ARBA00004651"/>
    </source>
</evidence>
<sequence>MTTQPLTNGADAPAEAGLEMRRYRVLAGCVECASDLTPLRRVEGVRDVKMLSASGVLAIQAPKTLSDTVLLRTAAASGLTLEPEKPAVVDEAPQKRSRWWLRPEMILLGIAALFMAAADIVTRRAPEATTLANTLAVISIATGIIHPGRNALVMLRNKRFTINVLLVVAVIGAIPLGKFVEAACVVVIFSLGIILESFVADRARKSIQKLMDLAPRRAERFTFGGAVETVPVEDLAVGDLVLVRPGARLPTDGEVTQGASWVDTSAITGESMPVEVVPGEAVYGGTLNGDGALRVKVTKQYQDTVLARVIREVEEAQQNRGRAQRFADKFGAIYTPAMIGVAVLMVVLGPLVFGLSFTDAFYRALVVLIVSCSCALVLSVPVSVVSAVARAARDGVLIKGGAYLEELGRLKAVAFDKTGTLTLGRPALVAVHTLDGDNDDELLRLAAAVEAAATHPIAEAIVHAARDRGVDVRPADDVSIVAGKGAEATVDGRRIAVGRVADYSKDASAAAALAEIEQAGATPVAVTADGALIGLLGVADELRPEARTAITELRSLGVAHTTMLTGDRERVARSIADQLGIESVRAQLMPADKSAAITAMRDEHGTVAMVGDGVNDAPALATSNVAVVMGAAGTDVAMETADVALMSDDLTKLPYTVRLARRANRIIAQNVAMSLIVIAGLVVAALIGAFNLTQGVLINEAFALVIIANGLRLLRGGKSGKQRTTVTAQTKARVEHSATLPKTAFELPVVESVSAGGGCGDDCGCGPKAEVGAPEVTAPKIVPLERPVASGGGCGDDCGCGSSSDKTVQQVEFGRRTGD</sequence>
<evidence type="ECO:0000259" key="10">
    <source>
        <dbReference type="Pfam" id="PF00122"/>
    </source>
</evidence>
<dbReference type="GO" id="GO:0046872">
    <property type="term" value="F:metal ion binding"/>
    <property type="evidence" value="ECO:0007669"/>
    <property type="project" value="UniProtKB-KW"/>
</dbReference>
<evidence type="ECO:0000256" key="4">
    <source>
        <dbReference type="ARBA" id="ARBA00022723"/>
    </source>
</evidence>
<dbReference type="InterPro" id="IPR059000">
    <property type="entry name" value="ATPase_P-type_domA"/>
</dbReference>
<proteinExistence type="inferred from homology"/>
<evidence type="ECO:0000256" key="2">
    <source>
        <dbReference type="ARBA" id="ARBA00006024"/>
    </source>
</evidence>